<dbReference type="InterPro" id="IPR036396">
    <property type="entry name" value="Cyt_P450_sf"/>
</dbReference>
<keyword evidence="3 8" id="KW-0349">Heme</keyword>
<evidence type="ECO:0000313" key="11">
    <source>
        <dbReference type="Proteomes" id="UP000789524"/>
    </source>
</evidence>
<evidence type="ECO:0000256" key="8">
    <source>
        <dbReference type="PIRSR" id="PIRSR602401-1"/>
    </source>
</evidence>
<evidence type="ECO:0000256" key="7">
    <source>
        <dbReference type="ARBA" id="ARBA00023033"/>
    </source>
</evidence>
<dbReference type="GO" id="GO:0005506">
    <property type="term" value="F:iron ion binding"/>
    <property type="evidence" value="ECO:0007669"/>
    <property type="project" value="InterPro"/>
</dbReference>
<dbReference type="AlphaFoldDB" id="A0A8J2MIW0"/>
<evidence type="ECO:0000313" key="10">
    <source>
        <dbReference type="EMBL" id="CAG9558763.1"/>
    </source>
</evidence>
<gene>
    <name evidence="10" type="ORF">DCHRY22_LOCUS772</name>
</gene>
<comment type="similarity">
    <text evidence="2 9">Belongs to the cytochrome P450 family.</text>
</comment>
<dbReference type="PANTHER" id="PTHR24300:SF376">
    <property type="entry name" value="CYTOCHROME P450 15A1"/>
    <property type="match status" value="1"/>
</dbReference>
<dbReference type="PANTHER" id="PTHR24300">
    <property type="entry name" value="CYTOCHROME P450 508A4-RELATED"/>
    <property type="match status" value="1"/>
</dbReference>
<dbReference type="Gene3D" id="1.10.630.10">
    <property type="entry name" value="Cytochrome P450"/>
    <property type="match status" value="1"/>
</dbReference>
<evidence type="ECO:0000256" key="3">
    <source>
        <dbReference type="ARBA" id="ARBA00022617"/>
    </source>
</evidence>
<sequence>MKFGSQFKALQVMAKEYGTQVLGLKMGSEMVVAVFGEKNIRFVCNDMNFDARPDSFFIKLRTFGRRCGVTFVDGPLWREHRQFVMKCLRKEGFAKEVMESDIQAETDKILNILKSSSGTPVNIRFLVSMAVTNISWKYIAGEHLRETQLHKFISLMSKRSEVFTMAGGWLNQWPWLRFIAPNWSGFSIIQKINLEMIEIIQESIRKHREGKVQGSDYIYKFMNEMYRESFTEDQLRGVLVDFLIASTQTTGSVIGFAIISLIRNKDICDKIYNEINTILGKNPPKAEDCTRLVYTSAFLYEILRKYTIAPFSGPRRTLKDTILDGYTIPKGTTILISLDDLHSNSEIWNNPEQLLPERFIDENGDLKNTNKIYPFGLGRRACPGEPLTKSFMLIFMVSIIQKYKIECSNGDMPSDEPIIGLLTEPRPFTARFIERP</sequence>
<dbReference type="PRINTS" id="PR00385">
    <property type="entry name" value="P450"/>
</dbReference>
<evidence type="ECO:0000256" key="1">
    <source>
        <dbReference type="ARBA" id="ARBA00001971"/>
    </source>
</evidence>
<evidence type="ECO:0000256" key="4">
    <source>
        <dbReference type="ARBA" id="ARBA00022723"/>
    </source>
</evidence>
<keyword evidence="11" id="KW-1185">Reference proteome</keyword>
<keyword evidence="6 8" id="KW-0408">Iron</keyword>
<keyword evidence="5 9" id="KW-0560">Oxidoreductase</keyword>
<dbReference type="GO" id="GO:0008395">
    <property type="term" value="F:steroid hydroxylase activity"/>
    <property type="evidence" value="ECO:0007669"/>
    <property type="project" value="TreeGrafter"/>
</dbReference>
<keyword evidence="4 8" id="KW-0479">Metal-binding</keyword>
<dbReference type="Proteomes" id="UP000789524">
    <property type="component" value="Unassembled WGS sequence"/>
</dbReference>
<feature type="binding site" description="axial binding residue" evidence="8">
    <location>
        <position position="382"/>
    </location>
    <ligand>
        <name>heme</name>
        <dbReference type="ChEBI" id="CHEBI:30413"/>
    </ligand>
    <ligandPart>
        <name>Fe</name>
        <dbReference type="ChEBI" id="CHEBI:18248"/>
    </ligandPart>
</feature>
<dbReference type="EMBL" id="CAKASE010000043">
    <property type="protein sequence ID" value="CAG9558763.1"/>
    <property type="molecule type" value="Genomic_DNA"/>
</dbReference>
<reference evidence="10" key="1">
    <citation type="submission" date="2021-09" db="EMBL/GenBank/DDBJ databases">
        <authorList>
            <person name="Martin H S."/>
        </authorList>
    </citation>
    <scope>NUCLEOTIDE SEQUENCE</scope>
</reference>
<comment type="cofactor">
    <cofactor evidence="1 8">
        <name>heme</name>
        <dbReference type="ChEBI" id="CHEBI:30413"/>
    </cofactor>
</comment>
<dbReference type="GO" id="GO:0006805">
    <property type="term" value="P:xenobiotic metabolic process"/>
    <property type="evidence" value="ECO:0007669"/>
    <property type="project" value="TreeGrafter"/>
</dbReference>
<dbReference type="PRINTS" id="PR00463">
    <property type="entry name" value="EP450I"/>
</dbReference>
<keyword evidence="7 9" id="KW-0503">Monooxygenase</keyword>
<dbReference type="GO" id="GO:0005737">
    <property type="term" value="C:cytoplasm"/>
    <property type="evidence" value="ECO:0007669"/>
    <property type="project" value="TreeGrafter"/>
</dbReference>
<dbReference type="InterPro" id="IPR001128">
    <property type="entry name" value="Cyt_P450"/>
</dbReference>
<dbReference type="InterPro" id="IPR050182">
    <property type="entry name" value="Cytochrome_P450_fam2"/>
</dbReference>
<evidence type="ECO:0000256" key="6">
    <source>
        <dbReference type="ARBA" id="ARBA00023004"/>
    </source>
</evidence>
<dbReference type="OrthoDB" id="3934656at2759"/>
<dbReference type="GO" id="GO:0016712">
    <property type="term" value="F:oxidoreductase activity, acting on paired donors, with incorporation or reduction of molecular oxygen, reduced flavin or flavoprotein as one donor, and incorporation of one atom of oxygen"/>
    <property type="evidence" value="ECO:0007669"/>
    <property type="project" value="TreeGrafter"/>
</dbReference>
<protein>
    <submittedName>
        <fullName evidence="10">(African queen) hypothetical protein</fullName>
    </submittedName>
</protein>
<dbReference type="GO" id="GO:0006082">
    <property type="term" value="P:organic acid metabolic process"/>
    <property type="evidence" value="ECO:0007669"/>
    <property type="project" value="TreeGrafter"/>
</dbReference>
<organism evidence="10 11">
    <name type="scientific">Danaus chrysippus</name>
    <name type="common">African queen</name>
    <dbReference type="NCBI Taxonomy" id="151541"/>
    <lineage>
        <taxon>Eukaryota</taxon>
        <taxon>Metazoa</taxon>
        <taxon>Ecdysozoa</taxon>
        <taxon>Arthropoda</taxon>
        <taxon>Hexapoda</taxon>
        <taxon>Insecta</taxon>
        <taxon>Pterygota</taxon>
        <taxon>Neoptera</taxon>
        <taxon>Endopterygota</taxon>
        <taxon>Lepidoptera</taxon>
        <taxon>Glossata</taxon>
        <taxon>Ditrysia</taxon>
        <taxon>Papilionoidea</taxon>
        <taxon>Nymphalidae</taxon>
        <taxon>Danainae</taxon>
        <taxon>Danaini</taxon>
        <taxon>Danaina</taxon>
        <taxon>Danaus</taxon>
        <taxon>Anosia</taxon>
    </lineage>
</organism>
<evidence type="ECO:0000256" key="2">
    <source>
        <dbReference type="ARBA" id="ARBA00010617"/>
    </source>
</evidence>
<accession>A0A8J2MIW0</accession>
<proteinExistence type="inferred from homology"/>
<dbReference type="GO" id="GO:0020037">
    <property type="term" value="F:heme binding"/>
    <property type="evidence" value="ECO:0007669"/>
    <property type="project" value="InterPro"/>
</dbReference>
<evidence type="ECO:0000256" key="5">
    <source>
        <dbReference type="ARBA" id="ARBA00023002"/>
    </source>
</evidence>
<dbReference type="Pfam" id="PF00067">
    <property type="entry name" value="p450"/>
    <property type="match status" value="1"/>
</dbReference>
<dbReference type="SUPFAM" id="SSF48264">
    <property type="entry name" value="Cytochrome P450"/>
    <property type="match status" value="1"/>
</dbReference>
<dbReference type="InterPro" id="IPR017972">
    <property type="entry name" value="Cyt_P450_CS"/>
</dbReference>
<evidence type="ECO:0000256" key="9">
    <source>
        <dbReference type="RuleBase" id="RU000461"/>
    </source>
</evidence>
<name>A0A8J2MIW0_9NEOP</name>
<dbReference type="PROSITE" id="PS00086">
    <property type="entry name" value="CYTOCHROME_P450"/>
    <property type="match status" value="1"/>
</dbReference>
<comment type="caution">
    <text evidence="10">The sequence shown here is derived from an EMBL/GenBank/DDBJ whole genome shotgun (WGS) entry which is preliminary data.</text>
</comment>
<dbReference type="InterPro" id="IPR002401">
    <property type="entry name" value="Cyt_P450_E_grp-I"/>
</dbReference>